<comment type="cofactor">
    <cofactor evidence="2">
        <name>Mn(2+)</name>
        <dbReference type="ChEBI" id="CHEBI:29035"/>
    </cofactor>
</comment>
<evidence type="ECO:0000256" key="4">
    <source>
        <dbReference type="ARBA" id="ARBA00004496"/>
    </source>
</evidence>
<dbReference type="AlphaFoldDB" id="A0A6J6GXR8"/>
<dbReference type="GO" id="GO:0005737">
    <property type="term" value="C:cytoplasm"/>
    <property type="evidence" value="ECO:0007669"/>
    <property type="project" value="UniProtKB-SubCell"/>
</dbReference>
<evidence type="ECO:0000256" key="5">
    <source>
        <dbReference type="ARBA" id="ARBA00007383"/>
    </source>
</evidence>
<gene>
    <name evidence="15" type="ORF">UFOPK1425_00098</name>
    <name evidence="16" type="ORF">UFOPK1842_00359</name>
</gene>
<dbReference type="NCBIfam" id="NF000595">
    <property type="entry name" value="PRK00015.1-3"/>
    <property type="match status" value="1"/>
</dbReference>
<dbReference type="EMBL" id="CAEZSJ010000009">
    <property type="protein sequence ID" value="CAB4532423.1"/>
    <property type="molecule type" value="Genomic_DNA"/>
</dbReference>
<keyword evidence="11" id="KW-0255">Endonuclease</keyword>
<feature type="domain" description="RNase H type-2" evidence="14">
    <location>
        <begin position="14"/>
        <end position="202"/>
    </location>
</feature>
<dbReference type="GO" id="GO:0003723">
    <property type="term" value="F:RNA binding"/>
    <property type="evidence" value="ECO:0007669"/>
    <property type="project" value="InterPro"/>
</dbReference>
<evidence type="ECO:0000256" key="11">
    <source>
        <dbReference type="ARBA" id="ARBA00022759"/>
    </source>
</evidence>
<proteinExistence type="inferred from homology"/>
<dbReference type="EC" id="3.1.26.4" evidence="6"/>
<evidence type="ECO:0000313" key="15">
    <source>
        <dbReference type="EMBL" id="CAB4532423.1"/>
    </source>
</evidence>
<dbReference type="PROSITE" id="PS51975">
    <property type="entry name" value="RNASE_H_2"/>
    <property type="match status" value="1"/>
</dbReference>
<dbReference type="InterPro" id="IPR012337">
    <property type="entry name" value="RNaseH-like_sf"/>
</dbReference>
<evidence type="ECO:0000256" key="8">
    <source>
        <dbReference type="ARBA" id="ARBA00022490"/>
    </source>
</evidence>
<dbReference type="PANTHER" id="PTHR10954">
    <property type="entry name" value="RIBONUCLEASE H2 SUBUNIT A"/>
    <property type="match status" value="1"/>
</dbReference>
<keyword evidence="8" id="KW-0963">Cytoplasm</keyword>
<keyword evidence="12" id="KW-0378">Hydrolase</keyword>
<evidence type="ECO:0000256" key="7">
    <source>
        <dbReference type="ARBA" id="ARBA00019179"/>
    </source>
</evidence>
<evidence type="ECO:0000256" key="1">
    <source>
        <dbReference type="ARBA" id="ARBA00000077"/>
    </source>
</evidence>
<evidence type="ECO:0000256" key="6">
    <source>
        <dbReference type="ARBA" id="ARBA00012180"/>
    </source>
</evidence>
<dbReference type="GO" id="GO:0004523">
    <property type="term" value="F:RNA-DNA hybrid ribonuclease activity"/>
    <property type="evidence" value="ECO:0007669"/>
    <property type="project" value="UniProtKB-EC"/>
</dbReference>
<dbReference type="EMBL" id="CAEZUQ010000028">
    <property type="protein sequence ID" value="CAB4603745.1"/>
    <property type="molecule type" value="Genomic_DNA"/>
</dbReference>
<evidence type="ECO:0000256" key="12">
    <source>
        <dbReference type="ARBA" id="ARBA00022801"/>
    </source>
</evidence>
<evidence type="ECO:0000256" key="2">
    <source>
        <dbReference type="ARBA" id="ARBA00001936"/>
    </source>
</evidence>
<dbReference type="GO" id="GO:0043137">
    <property type="term" value="P:DNA replication, removal of RNA primer"/>
    <property type="evidence" value="ECO:0007669"/>
    <property type="project" value="TreeGrafter"/>
</dbReference>
<comment type="catalytic activity">
    <reaction evidence="1">
        <text>Endonucleolytic cleavage to 5'-phosphomonoester.</text>
        <dbReference type="EC" id="3.1.26.4"/>
    </reaction>
</comment>
<evidence type="ECO:0000313" key="16">
    <source>
        <dbReference type="EMBL" id="CAB4603745.1"/>
    </source>
</evidence>
<dbReference type="HAMAP" id="MF_00052_B">
    <property type="entry name" value="RNase_HII_B"/>
    <property type="match status" value="1"/>
</dbReference>
<sequence length="202" mass="21819">MNHIESTLFASGIKLIAGVDEAGRGPCAGPLVVAAVILKDPFASELSKVRDSKELSEKVREELFDVIIEQALCYSIIDISVAEIDGFGLHKSNLEGMRRAINSLEIPPDYVLTDGYAIEGLAIPNLAVWKGDQVAISISAASILAKVYRDRELVKLDAKYPGYGLAKHKGYITAAHTKALGELGVTDIHRKSFANIAALMNR</sequence>
<dbReference type="InterPro" id="IPR001352">
    <property type="entry name" value="RNase_HII/HIII"/>
</dbReference>
<dbReference type="GO" id="GO:0046872">
    <property type="term" value="F:metal ion binding"/>
    <property type="evidence" value="ECO:0007669"/>
    <property type="project" value="UniProtKB-KW"/>
</dbReference>
<comment type="subcellular location">
    <subcellularLocation>
        <location evidence="4">Cytoplasm</location>
    </subcellularLocation>
</comment>
<comment type="cofactor">
    <cofactor evidence="3">
        <name>Mg(2+)</name>
        <dbReference type="ChEBI" id="CHEBI:18420"/>
    </cofactor>
</comment>
<dbReference type="CDD" id="cd07182">
    <property type="entry name" value="RNase_HII_bacteria_HII_like"/>
    <property type="match status" value="1"/>
</dbReference>
<keyword evidence="13" id="KW-0464">Manganese</keyword>
<dbReference type="Pfam" id="PF01351">
    <property type="entry name" value="RNase_HII"/>
    <property type="match status" value="1"/>
</dbReference>
<comment type="similarity">
    <text evidence="5">Belongs to the RNase HII family.</text>
</comment>
<dbReference type="GO" id="GO:0006298">
    <property type="term" value="P:mismatch repair"/>
    <property type="evidence" value="ECO:0007669"/>
    <property type="project" value="TreeGrafter"/>
</dbReference>
<dbReference type="Gene3D" id="3.30.420.10">
    <property type="entry name" value="Ribonuclease H-like superfamily/Ribonuclease H"/>
    <property type="match status" value="1"/>
</dbReference>
<dbReference type="InterPro" id="IPR022898">
    <property type="entry name" value="RNase_HII"/>
</dbReference>
<evidence type="ECO:0000256" key="13">
    <source>
        <dbReference type="ARBA" id="ARBA00023211"/>
    </source>
</evidence>
<name>A0A6J6GXR8_9ZZZZ</name>
<dbReference type="SUPFAM" id="SSF53098">
    <property type="entry name" value="Ribonuclease H-like"/>
    <property type="match status" value="1"/>
</dbReference>
<reference evidence="16" key="1">
    <citation type="submission" date="2020-05" db="EMBL/GenBank/DDBJ databases">
        <authorList>
            <person name="Chiriac C."/>
            <person name="Salcher M."/>
            <person name="Ghai R."/>
            <person name="Kavagutti S V."/>
        </authorList>
    </citation>
    <scope>NUCLEOTIDE SEQUENCE</scope>
</reference>
<evidence type="ECO:0000256" key="3">
    <source>
        <dbReference type="ARBA" id="ARBA00001946"/>
    </source>
</evidence>
<dbReference type="InterPro" id="IPR024567">
    <property type="entry name" value="RNase_HII/HIII_dom"/>
</dbReference>
<accession>A0A6J6GXR8</accession>
<dbReference type="GO" id="GO:0032299">
    <property type="term" value="C:ribonuclease H2 complex"/>
    <property type="evidence" value="ECO:0007669"/>
    <property type="project" value="TreeGrafter"/>
</dbReference>
<evidence type="ECO:0000256" key="9">
    <source>
        <dbReference type="ARBA" id="ARBA00022722"/>
    </source>
</evidence>
<dbReference type="InterPro" id="IPR036397">
    <property type="entry name" value="RNaseH_sf"/>
</dbReference>
<keyword evidence="10" id="KW-0479">Metal-binding</keyword>
<evidence type="ECO:0000256" key="10">
    <source>
        <dbReference type="ARBA" id="ARBA00022723"/>
    </source>
</evidence>
<organism evidence="16">
    <name type="scientific">freshwater metagenome</name>
    <dbReference type="NCBI Taxonomy" id="449393"/>
    <lineage>
        <taxon>unclassified sequences</taxon>
        <taxon>metagenomes</taxon>
        <taxon>ecological metagenomes</taxon>
    </lineage>
</organism>
<keyword evidence="9" id="KW-0540">Nuclease</keyword>
<protein>
    <recommendedName>
        <fullName evidence="7">Ribonuclease HII</fullName>
        <ecNumber evidence="6">3.1.26.4</ecNumber>
    </recommendedName>
</protein>
<dbReference type="PANTHER" id="PTHR10954:SF18">
    <property type="entry name" value="RIBONUCLEASE HII"/>
    <property type="match status" value="1"/>
</dbReference>
<evidence type="ECO:0000259" key="14">
    <source>
        <dbReference type="PROSITE" id="PS51975"/>
    </source>
</evidence>